<keyword evidence="5 11" id="KW-0297">G-protein coupled receptor</keyword>
<comment type="similarity">
    <text evidence="10">Belongs to the chemokine-like receptor (CMKLR) family.</text>
</comment>
<dbReference type="GO" id="GO:0007204">
    <property type="term" value="P:positive regulation of cytosolic calcium ion concentration"/>
    <property type="evidence" value="ECO:0007669"/>
    <property type="project" value="TreeGrafter"/>
</dbReference>
<feature type="transmembrane region" description="Helical" evidence="13">
    <location>
        <begin position="152"/>
        <end position="173"/>
    </location>
</feature>
<comment type="subcellular location">
    <subcellularLocation>
        <location evidence="1">Membrane</location>
        <topology evidence="1">Multi-pass membrane protein</topology>
    </subcellularLocation>
</comment>
<reference evidence="16" key="1">
    <citation type="submission" date="2025-08" db="UniProtKB">
        <authorList>
            <consortium name="RefSeq"/>
        </authorList>
    </citation>
    <scope>IDENTIFICATION</scope>
</reference>
<evidence type="ECO:0000256" key="9">
    <source>
        <dbReference type="ARBA" id="ARBA00023224"/>
    </source>
</evidence>
<comment type="similarity">
    <text evidence="11">Belongs to the G-protein coupled receptor 1 family.</text>
</comment>
<dbReference type="Pfam" id="PF00001">
    <property type="entry name" value="7tm_1"/>
    <property type="match status" value="1"/>
</dbReference>
<keyword evidence="7" id="KW-1015">Disulfide bond</keyword>
<evidence type="ECO:0000256" key="8">
    <source>
        <dbReference type="ARBA" id="ARBA00023170"/>
    </source>
</evidence>
<gene>
    <name evidence="16" type="primary">c5ar1</name>
</gene>
<protein>
    <submittedName>
        <fullName evidence="16">C5a anaphylatoxin chemotactic receptor 1</fullName>
    </submittedName>
</protein>
<dbReference type="SUPFAM" id="SSF81321">
    <property type="entry name" value="Family A G protein-coupled receptor-like"/>
    <property type="match status" value="1"/>
</dbReference>
<dbReference type="CTD" id="728"/>
<feature type="transmembrane region" description="Helical" evidence="13">
    <location>
        <begin position="279"/>
        <end position="303"/>
    </location>
</feature>
<organism evidence="15 16">
    <name type="scientific">Chanos chanos</name>
    <name type="common">Milkfish</name>
    <name type="synonym">Mugil chanos</name>
    <dbReference type="NCBI Taxonomy" id="29144"/>
    <lineage>
        <taxon>Eukaryota</taxon>
        <taxon>Metazoa</taxon>
        <taxon>Chordata</taxon>
        <taxon>Craniata</taxon>
        <taxon>Vertebrata</taxon>
        <taxon>Euteleostomi</taxon>
        <taxon>Actinopterygii</taxon>
        <taxon>Neopterygii</taxon>
        <taxon>Teleostei</taxon>
        <taxon>Ostariophysi</taxon>
        <taxon>Gonorynchiformes</taxon>
        <taxon>Chanidae</taxon>
        <taxon>Chanos</taxon>
    </lineage>
</organism>
<dbReference type="AlphaFoldDB" id="A0A6J2UPR0"/>
<evidence type="ECO:0000313" key="15">
    <source>
        <dbReference type="Proteomes" id="UP000504632"/>
    </source>
</evidence>
<evidence type="ECO:0000256" key="1">
    <source>
        <dbReference type="ARBA" id="ARBA00004141"/>
    </source>
</evidence>
<dbReference type="PROSITE" id="PS00237">
    <property type="entry name" value="G_PROTEIN_RECEP_F1_1"/>
    <property type="match status" value="1"/>
</dbReference>
<dbReference type="InParanoid" id="A0A6J2UPR0"/>
<dbReference type="FunFam" id="1.20.1070.10:FF:000034">
    <property type="entry name" value="G-protein coupled receptor 1"/>
    <property type="match status" value="1"/>
</dbReference>
<evidence type="ECO:0000313" key="16">
    <source>
        <dbReference type="RefSeq" id="XP_030621061.1"/>
    </source>
</evidence>
<evidence type="ECO:0000256" key="6">
    <source>
        <dbReference type="ARBA" id="ARBA00023136"/>
    </source>
</evidence>
<evidence type="ECO:0000256" key="12">
    <source>
        <dbReference type="SAM" id="MobiDB-lite"/>
    </source>
</evidence>
<keyword evidence="2" id="KW-0145">Chemotaxis</keyword>
<dbReference type="InterPro" id="IPR017452">
    <property type="entry name" value="GPCR_Rhodpsn_7TM"/>
</dbReference>
<evidence type="ECO:0000256" key="11">
    <source>
        <dbReference type="RuleBase" id="RU000688"/>
    </source>
</evidence>
<dbReference type="GO" id="GO:0006954">
    <property type="term" value="P:inflammatory response"/>
    <property type="evidence" value="ECO:0007669"/>
    <property type="project" value="TreeGrafter"/>
</dbReference>
<evidence type="ECO:0000256" key="13">
    <source>
        <dbReference type="SAM" id="Phobius"/>
    </source>
</evidence>
<dbReference type="Gene3D" id="1.20.1070.10">
    <property type="entry name" value="Rhodopsin 7-helix transmembrane proteins"/>
    <property type="match status" value="1"/>
</dbReference>
<feature type="region of interest" description="Disordered" evidence="12">
    <location>
        <begin position="340"/>
        <end position="369"/>
    </location>
</feature>
<keyword evidence="4 13" id="KW-1133">Transmembrane helix</keyword>
<evidence type="ECO:0000256" key="7">
    <source>
        <dbReference type="ARBA" id="ARBA00023157"/>
    </source>
</evidence>
<dbReference type="GO" id="GO:0004878">
    <property type="term" value="F:complement component C5a receptor activity"/>
    <property type="evidence" value="ECO:0007669"/>
    <property type="project" value="TreeGrafter"/>
</dbReference>
<keyword evidence="9 11" id="KW-0807">Transducer</keyword>
<feature type="domain" description="G-protein coupled receptors family 1 profile" evidence="14">
    <location>
        <begin position="53"/>
        <end position="300"/>
    </location>
</feature>
<dbReference type="GO" id="GO:0005886">
    <property type="term" value="C:plasma membrane"/>
    <property type="evidence" value="ECO:0007669"/>
    <property type="project" value="TreeGrafter"/>
</dbReference>
<evidence type="ECO:0000259" key="14">
    <source>
        <dbReference type="PROSITE" id="PS50262"/>
    </source>
</evidence>
<dbReference type="PRINTS" id="PR00237">
    <property type="entry name" value="GPCRRHODOPSN"/>
</dbReference>
<name>A0A6J2UPR0_CHACN</name>
<dbReference type="InterPro" id="IPR000826">
    <property type="entry name" value="Formyl_rcpt-rel"/>
</dbReference>
<dbReference type="OrthoDB" id="9835842at2759"/>
<dbReference type="Proteomes" id="UP000504632">
    <property type="component" value="Chromosome 2"/>
</dbReference>
<keyword evidence="15" id="KW-1185">Reference proteome</keyword>
<keyword evidence="8 11" id="KW-0675">Receptor</keyword>
<feature type="transmembrane region" description="Helical" evidence="13">
    <location>
        <begin position="113"/>
        <end position="131"/>
    </location>
</feature>
<dbReference type="GeneID" id="115804695"/>
<sequence length="369" mass="41538">MQDDFLLSNDTDFECDEGLDCENILNEKTPVISHRHWISLVCYGLVFLLGVPGNGLVVWVTGFRMPRSVNALWFLNLALADLLCCLSLPLLMVPLAQDLHWPFGWLACKLVTGTLYLVMYCSVLLLVLISVDRWLLVSQPIWCQNHRQVKQARWVCLGTWMLALLAAIPHFAYMQEEKRGNKTQCRAIHHSLTSAWATVIVRFLLGFCIPFGIISVSHWTVYQRAGQGPGRQNNKSARMLRVILAVVLSFFLCWLPLHIVDIVMLVVRTPSDVAAANLNLAHVLVLCLAYVNSCLNPLLYVCLGRGFKASLTQTLRSVLHFASEDHSRGMSMATKTKNLTDNSLQTEENSVRTNSMNTIVEPTNYNPQP</sequence>
<dbReference type="FunCoup" id="A0A6J2UPR0">
    <property type="interactions" value="5"/>
</dbReference>
<dbReference type="GO" id="GO:0004930">
    <property type="term" value="F:G protein-coupled receptor activity"/>
    <property type="evidence" value="ECO:0007669"/>
    <property type="project" value="UniProtKB-KW"/>
</dbReference>
<accession>A0A6J2UPR0</accession>
<evidence type="ECO:0000256" key="5">
    <source>
        <dbReference type="ARBA" id="ARBA00023040"/>
    </source>
</evidence>
<dbReference type="RefSeq" id="XP_030621061.1">
    <property type="nucleotide sequence ID" value="XM_030765201.1"/>
</dbReference>
<dbReference type="GO" id="GO:0007200">
    <property type="term" value="P:phospholipase C-activating G protein-coupled receptor signaling pathway"/>
    <property type="evidence" value="ECO:0007669"/>
    <property type="project" value="TreeGrafter"/>
</dbReference>
<dbReference type="GO" id="GO:0006935">
    <property type="term" value="P:chemotaxis"/>
    <property type="evidence" value="ECO:0007669"/>
    <property type="project" value="UniProtKB-KW"/>
</dbReference>
<dbReference type="PRINTS" id="PR00526">
    <property type="entry name" value="FMETLEUPHER"/>
</dbReference>
<dbReference type="PROSITE" id="PS50262">
    <property type="entry name" value="G_PROTEIN_RECEP_F1_2"/>
    <property type="match status" value="1"/>
</dbReference>
<keyword evidence="3 11" id="KW-0812">Transmembrane</keyword>
<dbReference type="InterPro" id="IPR000276">
    <property type="entry name" value="GPCR_Rhodpsn"/>
</dbReference>
<evidence type="ECO:0000256" key="2">
    <source>
        <dbReference type="ARBA" id="ARBA00022500"/>
    </source>
</evidence>
<dbReference type="PANTHER" id="PTHR24225:SF56">
    <property type="entry name" value="C5A ANAPHYLATOXIN CHEMOTACTIC RECEPTOR 1"/>
    <property type="match status" value="1"/>
</dbReference>
<evidence type="ECO:0000256" key="4">
    <source>
        <dbReference type="ARBA" id="ARBA00022989"/>
    </source>
</evidence>
<keyword evidence="6 13" id="KW-0472">Membrane</keyword>
<evidence type="ECO:0000256" key="3">
    <source>
        <dbReference type="ARBA" id="ARBA00022692"/>
    </source>
</evidence>
<feature type="transmembrane region" description="Helical" evidence="13">
    <location>
        <begin position="242"/>
        <end position="267"/>
    </location>
</feature>
<feature type="transmembrane region" description="Helical" evidence="13">
    <location>
        <begin position="199"/>
        <end position="221"/>
    </location>
</feature>
<proteinExistence type="inferred from homology"/>
<evidence type="ECO:0000256" key="10">
    <source>
        <dbReference type="ARBA" id="ARBA00025736"/>
    </source>
</evidence>
<feature type="transmembrane region" description="Helical" evidence="13">
    <location>
        <begin position="37"/>
        <end position="60"/>
    </location>
</feature>
<feature type="transmembrane region" description="Helical" evidence="13">
    <location>
        <begin position="72"/>
        <end position="93"/>
    </location>
</feature>
<dbReference type="PANTHER" id="PTHR24225">
    <property type="entry name" value="CHEMOTACTIC RECEPTOR"/>
    <property type="match status" value="1"/>
</dbReference>